<dbReference type="PROSITE" id="PS00924">
    <property type="entry name" value="ASP_GLU_RACEMASE_2"/>
    <property type="match status" value="1"/>
</dbReference>
<dbReference type="Pfam" id="PF01177">
    <property type="entry name" value="Asp_Glu_race"/>
    <property type="match status" value="1"/>
</dbReference>
<proteinExistence type="inferred from homology"/>
<dbReference type="PANTHER" id="PTHR21198">
    <property type="entry name" value="GLUTAMATE RACEMASE"/>
    <property type="match status" value="1"/>
</dbReference>
<dbReference type="GO" id="GO:0016853">
    <property type="term" value="F:isomerase activity"/>
    <property type="evidence" value="ECO:0007669"/>
    <property type="project" value="UniProtKB-KW"/>
</dbReference>
<dbReference type="InterPro" id="IPR033134">
    <property type="entry name" value="Asp/Glu_racemase_AS_2"/>
</dbReference>
<gene>
    <name evidence="3" type="ORF">QR721_01365</name>
</gene>
<dbReference type="EC" id="5.1.1.-" evidence="3"/>
<comment type="similarity">
    <text evidence="1">Belongs to the aspartate/glutamate racemases family.</text>
</comment>
<sequence length="238" mass="26404">MRKVGIIGGTGPEATVDYYQSIIAEYQNRIGSKEDLPELVINSINMYKIFNLLEEDEKSELVDYLVEAIQSLERAGVDFAVLSANTAHIVFEEVEKRVSIPLISMIQAASAKAKELGLQKVGLIGTGFTMASDFYENAFSKNNQEIIVPSKEDQDYIHRKIVDELEQGIVKEETKSRFLKIIRKMVAEQKAEGIILGCTELPLMIKESDLDVPALNTTAIHVNRILDAVLGAGESIDD</sequence>
<protein>
    <submittedName>
        <fullName evidence="3">Amino acid racemase</fullName>
        <ecNumber evidence="3">5.1.1.-</ecNumber>
    </submittedName>
</protein>
<keyword evidence="4" id="KW-1185">Reference proteome</keyword>
<reference evidence="3" key="1">
    <citation type="submission" date="2023-06" db="EMBL/GenBank/DDBJ databases">
        <title>A Treasure from Seagulls: Isolation and Description of Aciduricobacillus qingdaonensis gen. nov., sp. nov., a Rare Obligately Uric Acid-utilizing Member in the Family Bacillaceae.</title>
        <authorList>
            <person name="Liu W."/>
            <person name="Wang B."/>
        </authorList>
    </citation>
    <scope>NUCLEOTIDE SEQUENCE</scope>
    <source>
        <strain evidence="3">44XB</strain>
    </source>
</reference>
<organism evidence="3 4">
    <name type="scientific">Aciduricibacillus chroicocephali</name>
    <dbReference type="NCBI Taxonomy" id="3054939"/>
    <lineage>
        <taxon>Bacteria</taxon>
        <taxon>Bacillati</taxon>
        <taxon>Bacillota</taxon>
        <taxon>Bacilli</taxon>
        <taxon>Bacillales</taxon>
        <taxon>Bacillaceae</taxon>
        <taxon>Aciduricibacillus</taxon>
    </lineage>
</organism>
<dbReference type="InterPro" id="IPR015942">
    <property type="entry name" value="Asp/Glu/hydantoin_racemase"/>
</dbReference>
<keyword evidence="2 3" id="KW-0413">Isomerase</keyword>
<name>A0ABY9KVZ4_9BACI</name>
<evidence type="ECO:0000313" key="4">
    <source>
        <dbReference type="Proteomes" id="UP001180087"/>
    </source>
</evidence>
<evidence type="ECO:0000256" key="2">
    <source>
        <dbReference type="ARBA" id="ARBA00023235"/>
    </source>
</evidence>
<dbReference type="RefSeq" id="WP_348028429.1">
    <property type="nucleotide sequence ID" value="NZ_CP129113.1"/>
</dbReference>
<accession>A0ABY9KVZ4</accession>
<dbReference type="PANTHER" id="PTHR21198:SF7">
    <property type="entry name" value="ASPARTATE-GLUTAMATE RACEMASE FAMILY"/>
    <property type="match status" value="1"/>
</dbReference>
<dbReference type="InterPro" id="IPR004380">
    <property type="entry name" value="Asp_race"/>
</dbReference>
<dbReference type="Proteomes" id="UP001180087">
    <property type="component" value="Chromosome"/>
</dbReference>
<dbReference type="Gene3D" id="3.40.50.1860">
    <property type="match status" value="2"/>
</dbReference>
<evidence type="ECO:0000256" key="1">
    <source>
        <dbReference type="ARBA" id="ARBA00007847"/>
    </source>
</evidence>
<dbReference type="EMBL" id="CP129113">
    <property type="protein sequence ID" value="WLV24916.1"/>
    <property type="molecule type" value="Genomic_DNA"/>
</dbReference>
<dbReference type="InterPro" id="IPR001920">
    <property type="entry name" value="Asp/Glu_race"/>
</dbReference>
<dbReference type="SUPFAM" id="SSF53681">
    <property type="entry name" value="Aspartate/glutamate racemase"/>
    <property type="match status" value="2"/>
</dbReference>
<evidence type="ECO:0000313" key="3">
    <source>
        <dbReference type="EMBL" id="WLV24916.1"/>
    </source>
</evidence>
<dbReference type="NCBIfam" id="TIGR00035">
    <property type="entry name" value="asp_race"/>
    <property type="match status" value="1"/>
</dbReference>